<evidence type="ECO:0000313" key="2">
    <source>
        <dbReference type="Proteomes" id="UP000318384"/>
    </source>
</evidence>
<dbReference type="PANTHER" id="PTHR43737">
    <property type="entry name" value="BLL7424 PROTEIN"/>
    <property type="match status" value="1"/>
</dbReference>
<dbReference type="RefSeq" id="WP_145177793.1">
    <property type="nucleotide sequence ID" value="NZ_CP037422.1"/>
</dbReference>
<dbReference type="EMBL" id="CP037422">
    <property type="protein sequence ID" value="QDU10280.1"/>
    <property type="molecule type" value="Genomic_DNA"/>
</dbReference>
<gene>
    <name evidence="1" type="ORF">V202x_36790</name>
</gene>
<protein>
    <recommendedName>
        <fullName evidence="3">Sulfatase</fullName>
    </recommendedName>
</protein>
<dbReference type="PANTHER" id="PTHR43737:SF1">
    <property type="entry name" value="DUF1501 DOMAIN-CONTAINING PROTEIN"/>
    <property type="match status" value="1"/>
</dbReference>
<dbReference type="OrthoDB" id="127333at2"/>
<reference evidence="1 2" key="1">
    <citation type="submission" date="2019-03" db="EMBL/GenBank/DDBJ databases">
        <title>Deep-cultivation of Planctomycetes and their phenomic and genomic characterization uncovers novel biology.</title>
        <authorList>
            <person name="Wiegand S."/>
            <person name="Jogler M."/>
            <person name="Boedeker C."/>
            <person name="Pinto D."/>
            <person name="Vollmers J."/>
            <person name="Rivas-Marin E."/>
            <person name="Kohn T."/>
            <person name="Peeters S.H."/>
            <person name="Heuer A."/>
            <person name="Rast P."/>
            <person name="Oberbeckmann S."/>
            <person name="Bunk B."/>
            <person name="Jeske O."/>
            <person name="Meyerdierks A."/>
            <person name="Storesund J.E."/>
            <person name="Kallscheuer N."/>
            <person name="Luecker S."/>
            <person name="Lage O.M."/>
            <person name="Pohl T."/>
            <person name="Merkel B.J."/>
            <person name="Hornburger P."/>
            <person name="Mueller R.-W."/>
            <person name="Bruemmer F."/>
            <person name="Labrenz M."/>
            <person name="Spormann A.M."/>
            <person name="Op den Camp H."/>
            <person name="Overmann J."/>
            <person name="Amann R."/>
            <person name="Jetten M.S.M."/>
            <person name="Mascher T."/>
            <person name="Medema M.H."/>
            <person name="Devos D.P."/>
            <person name="Kaster A.-K."/>
            <person name="Ovreas L."/>
            <person name="Rohde M."/>
            <person name="Galperin M.Y."/>
            <person name="Jogler C."/>
        </authorList>
    </citation>
    <scope>NUCLEOTIDE SEQUENCE [LARGE SCALE GENOMIC DNA]</scope>
    <source>
        <strain evidence="1 2">V202</strain>
    </source>
</reference>
<name>A0A517WYF6_9PLAN</name>
<evidence type="ECO:0008006" key="3">
    <source>
        <dbReference type="Google" id="ProtNLM"/>
    </source>
</evidence>
<dbReference type="Proteomes" id="UP000318384">
    <property type="component" value="Chromosome"/>
</dbReference>
<dbReference type="PROSITE" id="PS51318">
    <property type="entry name" value="TAT"/>
    <property type="match status" value="1"/>
</dbReference>
<dbReference type="InterPro" id="IPR006311">
    <property type="entry name" value="TAT_signal"/>
</dbReference>
<accession>A0A517WYF6</accession>
<sequence>MDPVFEYERNLTRRTLLGKSARGIGGAALASLLYPELFSQNANAESELVPDAVKKIAPKAKRIIYLFQSGGPSHVDLFDYKPILRKTHGTDLPDSIKGTQRVTGMTARQKSFPVVAPFWEMKQCGAHQTWISEQLPHTQTIADDITILKSVNTEAINHDPAITFINTGTQQIGHASLGSWLSYGLGSENENLPAYMVMLSQGTGKNPGQPLFDRLWGSGFLPPSHQGVKLRPGSSPVLYLSNPAGIDRKQRRTLLDDLAKLNRGQAEEIGDPEIQARINSYEMAYRMQTSVPDLIDLSSETAKTFEMYGPESKKPGSFAANCLLARRMTERGVRFVQLFHRGWDQHVSLKRQLPNQCLDVDQPSAALVKDLKQRGLLDETLVIWGGEFGRTVYSQGTIGSPSAGRDHHGRCFSIWMAGGGIKRGFEYGKTDDFCYNIVENPVHIRDMNATILYCMGIDHRRLTYKYRGLDARLTGVEEAHVVHDILV</sequence>
<dbReference type="Pfam" id="PF07394">
    <property type="entry name" value="DUF1501"/>
    <property type="match status" value="1"/>
</dbReference>
<dbReference type="SUPFAM" id="SSF53649">
    <property type="entry name" value="Alkaline phosphatase-like"/>
    <property type="match status" value="1"/>
</dbReference>
<organism evidence="1 2">
    <name type="scientific">Gimesia aquarii</name>
    <dbReference type="NCBI Taxonomy" id="2527964"/>
    <lineage>
        <taxon>Bacteria</taxon>
        <taxon>Pseudomonadati</taxon>
        <taxon>Planctomycetota</taxon>
        <taxon>Planctomycetia</taxon>
        <taxon>Planctomycetales</taxon>
        <taxon>Planctomycetaceae</taxon>
        <taxon>Gimesia</taxon>
    </lineage>
</organism>
<proteinExistence type="predicted"/>
<dbReference type="InterPro" id="IPR017850">
    <property type="entry name" value="Alkaline_phosphatase_core_sf"/>
</dbReference>
<keyword evidence="2" id="KW-1185">Reference proteome</keyword>
<dbReference type="AlphaFoldDB" id="A0A517WYF6"/>
<dbReference type="InterPro" id="IPR010869">
    <property type="entry name" value="DUF1501"/>
</dbReference>
<evidence type="ECO:0000313" key="1">
    <source>
        <dbReference type="EMBL" id="QDU10280.1"/>
    </source>
</evidence>